<evidence type="ECO:0000256" key="4">
    <source>
        <dbReference type="ARBA" id="ARBA00023175"/>
    </source>
</evidence>
<dbReference type="SMART" id="SM00129">
    <property type="entry name" value="KISc"/>
    <property type="match status" value="1"/>
</dbReference>
<dbReference type="GO" id="GO:0007018">
    <property type="term" value="P:microtubule-based movement"/>
    <property type="evidence" value="ECO:0007669"/>
    <property type="project" value="InterPro"/>
</dbReference>
<gene>
    <name evidence="11" type="ORF">LtaPh_3103100</name>
</gene>
<name>A0A640KNU7_LEITA</name>
<feature type="compositionally biased region" description="Low complexity" evidence="9">
    <location>
        <begin position="279"/>
        <end position="295"/>
    </location>
</feature>
<dbReference type="InterPro" id="IPR027417">
    <property type="entry name" value="P-loop_NTPase"/>
</dbReference>
<dbReference type="Proteomes" id="UP000419144">
    <property type="component" value="Unassembled WGS sequence"/>
</dbReference>
<keyword evidence="12" id="KW-1185">Reference proteome</keyword>
<proteinExistence type="inferred from homology"/>
<dbReference type="GO" id="GO:0003777">
    <property type="term" value="F:microtubule motor activity"/>
    <property type="evidence" value="ECO:0007669"/>
    <property type="project" value="InterPro"/>
</dbReference>
<dbReference type="CDD" id="cd01367">
    <property type="entry name" value="KISc_KIF2_like"/>
    <property type="match status" value="1"/>
</dbReference>
<accession>A0A640KNU7</accession>
<feature type="compositionally biased region" description="Basic and acidic residues" evidence="9">
    <location>
        <begin position="673"/>
        <end position="685"/>
    </location>
</feature>
<sequence>MLPPKDADTEGGFWASKAEAGAQQVRRLFHGAEQRAYPTSPPLPCLAALNDKGAAYILADVPFRLRSSSDAAGIPSCKDTTAAHEQLINSAAIPSVATLNRELNSLSLQLAGMGGDGDVVCGIPLASATHHHRSELRQASAPGVSRVAARHERRHSVTPCRILRSNATSELTNLSKLPPISKHRRTSASPLTQTSTNQHLPSVSSAKASGEITGRKSSSSGPQPALSLEMHTSPPKNVPPPAEANISEEENPSPAPRATTNSPLSAPCVTLLPPSQAHPTPTETTARSPRATAAAKVPSAANSHGKGRDGRIMVVVRKRPLTPGESGVDCVEVESGHVRIAVTKQRVDLTSYEESSDYVFDNAFGSEATNEDVYALSVKDLLTVSLSGGSASCFAYGQTGSGKTYTMIGTGTEKGLYLQAAADLFERLRPGQQLHVSFFEIYCNSLYDLLNHRHPIVLREDAHRRVNICGVTWCTVATVEELWQLVQSGMEQRRTGTTTANEHSSRSHAVLSLRITDSENIDFSGTVNFVDLAGSERAADTAAQDRLTRLEGAEINKSLLALKECIRALDEKKKHVPFRGSRLTEVLRSSFTGNSKTVMIAAVSPSSVSHEHTNNTLRYAFRVKGLSIASVGPSKARNAPRPYLPVARSRSRASVAATSIEPTSTPAVPPCNVDHKHTNEAESRRKPPQARRRGHSRKKARNSQSDICVRDVDESFTSDTTTESPRPRMPIAQRARPHKVRRSSTGSSTSVNGQKINSAVPSMVPSLSHGRARRRTLKEDLPLQRAKRSIYESSDIFLENVRGIDAKSSALAEVVAPHVKNATCHSSSLTSADVVELEQRLTLQIIAQLRLDLGQQLEEVLMEKDNIIASLRSEIERMREALKRADKDERWGCGSPCHGDLRKRAEVLPTLSYPSSPSILQE</sequence>
<evidence type="ECO:0000256" key="8">
    <source>
        <dbReference type="SAM" id="Coils"/>
    </source>
</evidence>
<feature type="compositionally biased region" description="Polar residues" evidence="9">
    <location>
        <begin position="165"/>
        <end position="175"/>
    </location>
</feature>
<evidence type="ECO:0000256" key="9">
    <source>
        <dbReference type="SAM" id="MobiDB-lite"/>
    </source>
</evidence>
<dbReference type="PROSITE" id="PS00411">
    <property type="entry name" value="KINESIN_MOTOR_1"/>
    <property type="match status" value="1"/>
</dbReference>
<evidence type="ECO:0000256" key="1">
    <source>
        <dbReference type="ARBA" id="ARBA00022701"/>
    </source>
</evidence>
<comment type="similarity">
    <text evidence="5">Belongs to the TRAFAC class myosin-kinesin ATPase superfamily. Kinesin family. KIN-13 subfamily.</text>
</comment>
<feature type="compositionally biased region" description="Low complexity" evidence="9">
    <location>
        <begin position="715"/>
        <end position="724"/>
    </location>
</feature>
<feature type="region of interest" description="Disordered" evidence="9">
    <location>
        <begin position="132"/>
        <end position="308"/>
    </location>
</feature>
<feature type="coiled-coil region" evidence="8">
    <location>
        <begin position="861"/>
        <end position="888"/>
    </location>
</feature>
<evidence type="ECO:0000256" key="7">
    <source>
        <dbReference type="RuleBase" id="RU000394"/>
    </source>
</evidence>
<evidence type="ECO:0000313" key="11">
    <source>
        <dbReference type="EMBL" id="GET91018.1"/>
    </source>
</evidence>
<dbReference type="GO" id="GO:0005874">
    <property type="term" value="C:microtubule"/>
    <property type="evidence" value="ECO:0007669"/>
    <property type="project" value="UniProtKB-KW"/>
</dbReference>
<dbReference type="Gene3D" id="3.40.850.10">
    <property type="entry name" value="Kinesin motor domain"/>
    <property type="match status" value="1"/>
</dbReference>
<organism evidence="11 12">
    <name type="scientific">Leishmania tarentolae</name>
    <name type="common">Sauroleishmania tarentolae</name>
    <dbReference type="NCBI Taxonomy" id="5689"/>
    <lineage>
        <taxon>Eukaryota</taxon>
        <taxon>Discoba</taxon>
        <taxon>Euglenozoa</taxon>
        <taxon>Kinetoplastea</taxon>
        <taxon>Metakinetoplastina</taxon>
        <taxon>Trypanosomatida</taxon>
        <taxon>Trypanosomatidae</taxon>
        <taxon>Leishmaniinae</taxon>
        <taxon>Leishmania</taxon>
        <taxon>lizard Leishmania</taxon>
    </lineage>
</organism>
<dbReference type="AlphaFoldDB" id="A0A640KNU7"/>
<dbReference type="GO" id="GO:0008017">
    <property type="term" value="F:microtubule binding"/>
    <property type="evidence" value="ECO:0007669"/>
    <property type="project" value="InterPro"/>
</dbReference>
<dbReference type="EMBL" id="BLBS01000044">
    <property type="protein sequence ID" value="GET91018.1"/>
    <property type="molecule type" value="Genomic_DNA"/>
</dbReference>
<dbReference type="PANTHER" id="PTHR47971:SF16">
    <property type="entry name" value="KINESIN-LIKE PROTEIN"/>
    <property type="match status" value="1"/>
</dbReference>
<keyword evidence="4 6" id="KW-0505">Motor protein</keyword>
<dbReference type="InterPro" id="IPR019821">
    <property type="entry name" value="Kinesin_motor_CS"/>
</dbReference>
<dbReference type="InterPro" id="IPR036961">
    <property type="entry name" value="Kinesin_motor_dom_sf"/>
</dbReference>
<dbReference type="VEuPathDB" id="TriTrypDB:LtaPh_3103100"/>
<feature type="region of interest" description="Disordered" evidence="9">
    <location>
        <begin position="632"/>
        <end position="755"/>
    </location>
</feature>
<reference evidence="11" key="1">
    <citation type="submission" date="2019-11" db="EMBL/GenBank/DDBJ databases">
        <title>Leishmania tarentolae CDS.</title>
        <authorList>
            <person name="Goto Y."/>
            <person name="Yamagishi J."/>
        </authorList>
    </citation>
    <scope>NUCLEOTIDE SEQUENCE [LARGE SCALE GENOMIC DNA]</scope>
    <source>
        <strain evidence="11">Parrot Tar II</strain>
    </source>
</reference>
<keyword evidence="1 7" id="KW-0493">Microtubule</keyword>
<dbReference type="InterPro" id="IPR001752">
    <property type="entry name" value="Kinesin_motor_dom"/>
</dbReference>
<dbReference type="SUPFAM" id="SSF52540">
    <property type="entry name" value="P-loop containing nucleoside triphosphate hydrolases"/>
    <property type="match status" value="1"/>
</dbReference>
<protein>
    <recommendedName>
        <fullName evidence="7">Kinesin-like protein</fullName>
    </recommendedName>
</protein>
<feature type="compositionally biased region" description="Low complexity" evidence="9">
    <location>
        <begin position="646"/>
        <end position="657"/>
    </location>
</feature>
<evidence type="ECO:0000256" key="3">
    <source>
        <dbReference type="ARBA" id="ARBA00022840"/>
    </source>
</evidence>
<dbReference type="PROSITE" id="PS50067">
    <property type="entry name" value="KINESIN_MOTOR_2"/>
    <property type="match status" value="1"/>
</dbReference>
<comment type="caution">
    <text evidence="11">The sequence shown here is derived from an EMBL/GenBank/DDBJ whole genome shotgun (WGS) entry which is preliminary data.</text>
</comment>
<keyword evidence="2 6" id="KW-0547">Nucleotide-binding</keyword>
<evidence type="ECO:0000256" key="5">
    <source>
        <dbReference type="ARBA" id="ARBA00061030"/>
    </source>
</evidence>
<dbReference type="OrthoDB" id="3176171at2759"/>
<feature type="compositionally biased region" description="Polar residues" evidence="9">
    <location>
        <begin position="187"/>
        <end position="207"/>
    </location>
</feature>
<dbReference type="InterPro" id="IPR027640">
    <property type="entry name" value="Kinesin-like_fam"/>
</dbReference>
<dbReference type="GO" id="GO:0007019">
    <property type="term" value="P:microtubule depolymerization"/>
    <property type="evidence" value="ECO:0007669"/>
    <property type="project" value="TreeGrafter"/>
</dbReference>
<feature type="compositionally biased region" description="Basic residues" evidence="9">
    <location>
        <begin position="686"/>
        <end position="701"/>
    </location>
</feature>
<dbReference type="Pfam" id="PF00225">
    <property type="entry name" value="Kinesin"/>
    <property type="match status" value="1"/>
</dbReference>
<feature type="binding site" evidence="6">
    <location>
        <begin position="397"/>
        <end position="404"/>
    </location>
    <ligand>
        <name>ATP</name>
        <dbReference type="ChEBI" id="CHEBI:30616"/>
    </ligand>
</feature>
<keyword evidence="3 6" id="KW-0067">ATP-binding</keyword>
<dbReference type="FunFam" id="3.40.850.10:FF:000012">
    <property type="entry name" value="Kinesin-like protein"/>
    <property type="match status" value="1"/>
</dbReference>
<evidence type="ECO:0000256" key="2">
    <source>
        <dbReference type="ARBA" id="ARBA00022741"/>
    </source>
</evidence>
<evidence type="ECO:0000259" key="10">
    <source>
        <dbReference type="PROSITE" id="PS50067"/>
    </source>
</evidence>
<feature type="domain" description="Kinesin motor" evidence="10">
    <location>
        <begin position="311"/>
        <end position="626"/>
    </location>
</feature>
<feature type="compositionally biased region" description="Low complexity" evidence="9">
    <location>
        <begin position="743"/>
        <end position="753"/>
    </location>
</feature>
<dbReference type="PRINTS" id="PR00380">
    <property type="entry name" value="KINESINHEAVY"/>
</dbReference>
<keyword evidence="8" id="KW-0175">Coiled coil</keyword>
<dbReference type="PANTHER" id="PTHR47971">
    <property type="entry name" value="KINESIN-RELATED PROTEIN 6"/>
    <property type="match status" value="1"/>
</dbReference>
<dbReference type="GO" id="GO:0005524">
    <property type="term" value="F:ATP binding"/>
    <property type="evidence" value="ECO:0007669"/>
    <property type="project" value="UniProtKB-UniRule"/>
</dbReference>
<evidence type="ECO:0000256" key="6">
    <source>
        <dbReference type="PROSITE-ProRule" id="PRU00283"/>
    </source>
</evidence>
<evidence type="ECO:0000313" key="12">
    <source>
        <dbReference type="Proteomes" id="UP000419144"/>
    </source>
</evidence>